<comment type="caution">
    <text evidence="1">The sequence shown here is derived from an EMBL/GenBank/DDBJ whole genome shotgun (WGS) entry which is preliminary data.</text>
</comment>
<keyword evidence="2" id="KW-1185">Reference proteome</keyword>
<sequence length="16" mass="1654">MSQGRRNHSIPGSGIG</sequence>
<dbReference type="Proteomes" id="UP000708208">
    <property type="component" value="Unassembled WGS sequence"/>
</dbReference>
<evidence type="ECO:0000313" key="2">
    <source>
        <dbReference type="Proteomes" id="UP000708208"/>
    </source>
</evidence>
<dbReference type="AlphaFoldDB" id="A0A8J2J784"/>
<feature type="non-terminal residue" evidence="1">
    <location>
        <position position="1"/>
    </location>
</feature>
<accession>A0A8J2J784</accession>
<name>A0A8J2J784_9HEXA</name>
<proteinExistence type="predicted"/>
<evidence type="ECO:0000313" key="1">
    <source>
        <dbReference type="EMBL" id="CAG7705030.1"/>
    </source>
</evidence>
<protein>
    <submittedName>
        <fullName evidence="1">Uncharacterized protein</fullName>
    </submittedName>
</protein>
<dbReference type="EMBL" id="CAJVCH010028788">
    <property type="protein sequence ID" value="CAG7705030.1"/>
    <property type="molecule type" value="Genomic_DNA"/>
</dbReference>
<reference evidence="1" key="1">
    <citation type="submission" date="2021-06" db="EMBL/GenBank/DDBJ databases">
        <authorList>
            <person name="Hodson N. C."/>
            <person name="Mongue J. A."/>
            <person name="Jaron S. K."/>
        </authorList>
    </citation>
    <scope>NUCLEOTIDE SEQUENCE</scope>
</reference>
<organism evidence="1 2">
    <name type="scientific">Allacma fusca</name>
    <dbReference type="NCBI Taxonomy" id="39272"/>
    <lineage>
        <taxon>Eukaryota</taxon>
        <taxon>Metazoa</taxon>
        <taxon>Ecdysozoa</taxon>
        <taxon>Arthropoda</taxon>
        <taxon>Hexapoda</taxon>
        <taxon>Collembola</taxon>
        <taxon>Symphypleona</taxon>
        <taxon>Sminthuridae</taxon>
        <taxon>Allacma</taxon>
    </lineage>
</organism>
<gene>
    <name evidence="1" type="ORF">AFUS01_LOCUS4606</name>
</gene>